<evidence type="ECO:0000256" key="4">
    <source>
        <dbReference type="RuleBase" id="RU004328"/>
    </source>
</evidence>
<dbReference type="SUPFAM" id="SSF55895">
    <property type="entry name" value="Ribonuclease Rh-like"/>
    <property type="match status" value="1"/>
</dbReference>
<comment type="similarity">
    <text evidence="1">Belongs to the GILT family.</text>
</comment>
<accession>A0A5C7J1T2</accession>
<dbReference type="PANTHER" id="PTHR13234:SF64">
    <property type="entry name" value="SAPOSIN A-TYPE DOMAIN-CONTAINING PROTEIN"/>
    <property type="match status" value="1"/>
</dbReference>
<keyword evidence="6" id="KW-1185">Reference proteome</keyword>
<name>A0A5C7J1T2_GOSTO</name>
<dbReference type="Gene3D" id="3.90.730.10">
    <property type="entry name" value="Ribonuclease T2-like"/>
    <property type="match status" value="1"/>
</dbReference>
<dbReference type="Proteomes" id="UP000322667">
    <property type="component" value="Unassembled WGS sequence"/>
</dbReference>
<gene>
    <name evidence="5" type="ORF">ES332_1Z008400v1</name>
</gene>
<evidence type="ECO:0000256" key="2">
    <source>
        <dbReference type="ARBA" id="ARBA00007469"/>
    </source>
</evidence>
<keyword evidence="3" id="KW-0325">Glycoprotein</keyword>
<dbReference type="InterPro" id="IPR004911">
    <property type="entry name" value="Interferon-induced_GILT"/>
</dbReference>
<dbReference type="PANTHER" id="PTHR13234">
    <property type="entry name" value="GAMMA-INTERFERON INDUCIBLE LYSOSOMAL THIOL REDUCTASE GILT"/>
    <property type="match status" value="1"/>
</dbReference>
<organism evidence="5 6">
    <name type="scientific">Gossypium tomentosum</name>
    <name type="common">Hawaiian cotton</name>
    <name type="synonym">Gossypium sandvicense</name>
    <dbReference type="NCBI Taxonomy" id="34277"/>
    <lineage>
        <taxon>Eukaryota</taxon>
        <taxon>Viridiplantae</taxon>
        <taxon>Streptophyta</taxon>
        <taxon>Embryophyta</taxon>
        <taxon>Tracheophyta</taxon>
        <taxon>Spermatophyta</taxon>
        <taxon>Magnoliopsida</taxon>
        <taxon>eudicotyledons</taxon>
        <taxon>Gunneridae</taxon>
        <taxon>Pentapetalae</taxon>
        <taxon>rosids</taxon>
        <taxon>malvids</taxon>
        <taxon>Malvales</taxon>
        <taxon>Malvaceae</taxon>
        <taxon>Malvoideae</taxon>
        <taxon>Gossypium</taxon>
    </lineage>
</organism>
<dbReference type="Pfam" id="PF03227">
    <property type="entry name" value="GILT"/>
    <property type="match status" value="1"/>
</dbReference>
<dbReference type="InterPro" id="IPR001568">
    <property type="entry name" value="RNase_T2-like"/>
</dbReference>
<evidence type="ECO:0000313" key="6">
    <source>
        <dbReference type="Proteomes" id="UP000322667"/>
    </source>
</evidence>
<comment type="similarity">
    <text evidence="2 4">Belongs to the RNase T2 family.</text>
</comment>
<dbReference type="InterPro" id="IPR036430">
    <property type="entry name" value="RNase_T2-like_sf"/>
</dbReference>
<evidence type="ECO:0000256" key="1">
    <source>
        <dbReference type="ARBA" id="ARBA00005679"/>
    </source>
</evidence>
<reference evidence="5 6" key="1">
    <citation type="submission" date="2019-07" db="EMBL/GenBank/DDBJ databases">
        <title>WGS assembly of Gossypium tomentosum.</title>
        <authorList>
            <person name="Chen Z.J."/>
            <person name="Sreedasyam A."/>
            <person name="Ando A."/>
            <person name="Song Q."/>
            <person name="De L."/>
            <person name="Hulse-Kemp A."/>
            <person name="Ding M."/>
            <person name="Ye W."/>
            <person name="Kirkbride R."/>
            <person name="Jenkins J."/>
            <person name="Plott C."/>
            <person name="Lovell J."/>
            <person name="Lin Y.-M."/>
            <person name="Vaughn R."/>
            <person name="Liu B."/>
            <person name="Li W."/>
            <person name="Simpson S."/>
            <person name="Scheffler B."/>
            <person name="Saski C."/>
            <person name="Grover C."/>
            <person name="Hu G."/>
            <person name="Conover J."/>
            <person name="Carlson J."/>
            <person name="Shu S."/>
            <person name="Boston L."/>
            <person name="Williams M."/>
            <person name="Peterson D."/>
            <person name="Mcgee K."/>
            <person name="Jones D."/>
            <person name="Wendel J."/>
            <person name="Stelly D."/>
            <person name="Grimwood J."/>
            <person name="Schmutz J."/>
        </authorList>
    </citation>
    <scope>NUCLEOTIDE SEQUENCE [LARGE SCALE GENOMIC DNA]</scope>
    <source>
        <strain evidence="5">7179.01</strain>
    </source>
</reference>
<dbReference type="GO" id="GO:0003723">
    <property type="term" value="F:RNA binding"/>
    <property type="evidence" value="ECO:0007669"/>
    <property type="project" value="InterPro"/>
</dbReference>
<sequence>MDQVLALLVVPLFPPFLPMVTVSLYYETILCPRYASFISNDFVKVLHTDLHTIINLRLVPWSNAEIHCQVYNSIFHFNIFSLLTNEVQFLSSTHGEKECHLNTIHSYIKIPSTHCLISSPRKKLINPKLVISNLSVISFLNSFNKALLLLGIINKCYTIGFGYKFLLQYANETANLKPPQEYVPWVVVNNQPLRQDFENFVKYVCQAYKGDHKPAACKAQSSNLSPTFYPPVILVVDFYKLALQWPPSVCNSTLNCKLPIPTGFKIHGIWAQDALDVSVPLYNARKPCTHPQPILTRPPLQQLLISDVALWNQLPTLWPNLASTGSNVGFWFKEWMKHGTCSDFAQHPQSYFQSAIQLRKNLNSIADIVFQLIGASPQISCNKHRRTRVLLLGEMFICYGRPRPSHTFGTPQNCSNLFYGLYNSGSDTIEFP</sequence>
<dbReference type="AlphaFoldDB" id="A0A5C7J1T2"/>
<dbReference type="GO" id="GO:0016671">
    <property type="term" value="F:oxidoreductase activity, acting on a sulfur group of donors, disulfide as acceptor"/>
    <property type="evidence" value="ECO:0007669"/>
    <property type="project" value="InterPro"/>
</dbReference>
<proteinExistence type="inferred from homology"/>
<dbReference type="GO" id="GO:0033897">
    <property type="term" value="F:ribonuclease T2 activity"/>
    <property type="evidence" value="ECO:0007669"/>
    <property type="project" value="InterPro"/>
</dbReference>
<dbReference type="EMBL" id="ML696911">
    <property type="protein sequence ID" value="TXG75184.1"/>
    <property type="molecule type" value="Genomic_DNA"/>
</dbReference>
<protein>
    <submittedName>
        <fullName evidence="5">Uncharacterized protein</fullName>
    </submittedName>
</protein>
<evidence type="ECO:0000313" key="5">
    <source>
        <dbReference type="EMBL" id="TXG75184.1"/>
    </source>
</evidence>
<evidence type="ECO:0000256" key="3">
    <source>
        <dbReference type="ARBA" id="ARBA00023180"/>
    </source>
</evidence>
<dbReference type="Pfam" id="PF00445">
    <property type="entry name" value="Ribonuclease_T2"/>
    <property type="match status" value="1"/>
</dbReference>